<gene>
    <name evidence="2" type="ORF">M1R53_02560</name>
</gene>
<sequence>MIEAIILFIIWVIYKFFRLIYLMMKGCFIFMCFSIIFGIGFIYNFVYVIYSVITHKKIDFKNNGFFKWVRKRLEIRRQRKMNTVTVEETYFFF</sequence>
<proteinExistence type="predicted"/>
<accession>A0A9E7IX74</accession>
<feature type="transmembrane region" description="Helical" evidence="1">
    <location>
        <begin position="5"/>
        <end position="22"/>
    </location>
</feature>
<keyword evidence="1" id="KW-0812">Transmembrane</keyword>
<organism evidence="2 3">
    <name type="scientific">Fenollaria massiliensis</name>
    <dbReference type="NCBI Taxonomy" id="938288"/>
    <lineage>
        <taxon>Bacteria</taxon>
        <taxon>Bacillati</taxon>
        <taxon>Bacillota</taxon>
        <taxon>Clostridia</taxon>
        <taxon>Eubacteriales</taxon>
        <taxon>Fenollaria</taxon>
    </lineage>
</organism>
<evidence type="ECO:0000313" key="3">
    <source>
        <dbReference type="Proteomes" id="UP000831151"/>
    </source>
</evidence>
<feature type="transmembrane region" description="Helical" evidence="1">
    <location>
        <begin position="28"/>
        <end position="53"/>
    </location>
</feature>
<evidence type="ECO:0000256" key="1">
    <source>
        <dbReference type="SAM" id="Phobius"/>
    </source>
</evidence>
<dbReference type="RefSeq" id="WP_249242961.1">
    <property type="nucleotide sequence ID" value="NZ_CP096649.1"/>
</dbReference>
<reference evidence="2" key="1">
    <citation type="submission" date="2022-04" db="EMBL/GenBank/DDBJ databases">
        <title>Complete genome sequences of Ezakiella coagulans and Fenollaria massiliensis.</title>
        <authorList>
            <person name="France M.T."/>
            <person name="Clifford J."/>
            <person name="Narina S."/>
            <person name="Rutt L."/>
            <person name="Ravel J."/>
        </authorList>
    </citation>
    <scope>NUCLEOTIDE SEQUENCE</scope>
    <source>
        <strain evidence="2">C0061C2</strain>
    </source>
</reference>
<protein>
    <submittedName>
        <fullName evidence="2">Uncharacterized protein</fullName>
    </submittedName>
</protein>
<keyword evidence="1" id="KW-0472">Membrane</keyword>
<dbReference type="KEGG" id="fms:M1R53_02560"/>
<evidence type="ECO:0000313" key="2">
    <source>
        <dbReference type="EMBL" id="UQK59545.1"/>
    </source>
</evidence>
<name>A0A9E7IX74_9FIRM</name>
<dbReference type="EMBL" id="CP096649">
    <property type="protein sequence ID" value="UQK59545.1"/>
    <property type="molecule type" value="Genomic_DNA"/>
</dbReference>
<dbReference type="AlphaFoldDB" id="A0A9E7IX74"/>
<keyword evidence="3" id="KW-1185">Reference proteome</keyword>
<keyword evidence="1" id="KW-1133">Transmembrane helix</keyword>
<dbReference type="Proteomes" id="UP000831151">
    <property type="component" value="Chromosome"/>
</dbReference>